<dbReference type="GeneTree" id="ENSGT00390000004917"/>
<proteinExistence type="predicted"/>
<reference evidence="5" key="1">
    <citation type="submission" date="2025-08" db="UniProtKB">
        <authorList>
            <consortium name="Ensembl"/>
        </authorList>
    </citation>
    <scope>IDENTIFICATION</scope>
</reference>
<evidence type="ECO:0000256" key="2">
    <source>
        <dbReference type="ARBA" id="ARBA00022737"/>
    </source>
</evidence>
<dbReference type="PROSITE" id="PS00018">
    <property type="entry name" value="EF_HAND_1"/>
    <property type="match status" value="1"/>
</dbReference>
<dbReference type="Gene3D" id="1.10.238.10">
    <property type="entry name" value="EF-hand"/>
    <property type="match status" value="2"/>
</dbReference>
<dbReference type="InterPro" id="IPR002048">
    <property type="entry name" value="EF_hand_dom"/>
</dbReference>
<evidence type="ECO:0000256" key="1">
    <source>
        <dbReference type="ARBA" id="ARBA00022723"/>
    </source>
</evidence>
<dbReference type="GO" id="GO:0005509">
    <property type="term" value="F:calcium ion binding"/>
    <property type="evidence" value="ECO:0007669"/>
    <property type="project" value="InterPro"/>
</dbReference>
<feature type="domain" description="EF-hand" evidence="4">
    <location>
        <begin position="129"/>
        <end position="164"/>
    </location>
</feature>
<evidence type="ECO:0000313" key="5">
    <source>
        <dbReference type="Ensembl" id="ENSPKIP00000026719.1"/>
    </source>
</evidence>
<evidence type="ECO:0000259" key="4">
    <source>
        <dbReference type="PROSITE" id="PS50222"/>
    </source>
</evidence>
<keyword evidence="2" id="KW-0677">Repeat</keyword>
<feature type="domain" description="EF-hand" evidence="4">
    <location>
        <begin position="93"/>
        <end position="128"/>
    </location>
</feature>
<evidence type="ECO:0000256" key="3">
    <source>
        <dbReference type="ARBA" id="ARBA00022837"/>
    </source>
</evidence>
<dbReference type="Pfam" id="PF13499">
    <property type="entry name" value="EF-hand_7"/>
    <property type="match status" value="1"/>
</dbReference>
<dbReference type="STRING" id="1676925.ENSPKIP00000026719"/>
<dbReference type="Proteomes" id="UP000261540">
    <property type="component" value="Unplaced"/>
</dbReference>
<dbReference type="InterPro" id="IPR050403">
    <property type="entry name" value="Myosin_RLC"/>
</dbReference>
<dbReference type="CDD" id="cd00051">
    <property type="entry name" value="EFh"/>
    <property type="match status" value="1"/>
</dbReference>
<dbReference type="AlphaFoldDB" id="A0A3B3S7G5"/>
<dbReference type="InterPro" id="IPR011992">
    <property type="entry name" value="EF-hand-dom_pair"/>
</dbReference>
<dbReference type="CTD" id="90141"/>
<reference evidence="5" key="2">
    <citation type="submission" date="2025-09" db="UniProtKB">
        <authorList>
            <consortium name="Ensembl"/>
        </authorList>
    </citation>
    <scope>IDENTIFICATION</scope>
</reference>
<dbReference type="FunFam" id="1.10.238.10:FF:000003">
    <property type="entry name" value="Calmodulin A"/>
    <property type="match status" value="1"/>
</dbReference>
<dbReference type="Ensembl" id="ENSPKIT00000007478.1">
    <property type="protein sequence ID" value="ENSPKIP00000026719.1"/>
    <property type="gene ID" value="ENSPKIG00000009091.1"/>
</dbReference>
<dbReference type="KEGG" id="pki:111852630"/>
<feature type="domain" description="EF-hand" evidence="4">
    <location>
        <begin position="19"/>
        <end position="54"/>
    </location>
</feature>
<dbReference type="SUPFAM" id="SSF47473">
    <property type="entry name" value="EF-hand"/>
    <property type="match status" value="1"/>
</dbReference>
<evidence type="ECO:0000313" key="6">
    <source>
        <dbReference type="Proteomes" id="UP000261540"/>
    </source>
</evidence>
<dbReference type="PROSITE" id="PS50222">
    <property type="entry name" value="EF_HAND_2"/>
    <property type="match status" value="3"/>
</dbReference>
<sequence>MSSYKKRYLMTEEKVITDTDRRHFATVFRLCDQGQRGYLSREDLKMAVVMLFGYKPSKLETNTLMEPALKASLPGVPMDHFVSLMGRKLSVQDPYERTRQIFSVFDAHCRGFLTLEDFRRVFSRLAPLLPDRTIQEAFWEVDQDSDGHVSFQDFERVVGRAEDQP</sequence>
<keyword evidence="3" id="KW-0106">Calcium</keyword>
<protein>
    <submittedName>
        <fullName evidence="5">EF-hand calcium binding domain 11</fullName>
    </submittedName>
</protein>
<keyword evidence="1" id="KW-0479">Metal-binding</keyword>
<accession>A0A3B3S7G5</accession>
<keyword evidence="6" id="KW-1185">Reference proteome</keyword>
<name>A0A3B3S7G5_9TELE</name>
<dbReference type="PANTHER" id="PTHR23049">
    <property type="entry name" value="MYOSIN REGULATORY LIGHT CHAIN 2"/>
    <property type="match status" value="1"/>
</dbReference>
<dbReference type="SMART" id="SM00054">
    <property type="entry name" value="EFh"/>
    <property type="match status" value="3"/>
</dbReference>
<dbReference type="RefSeq" id="XP_023684525.1">
    <property type="nucleotide sequence ID" value="XM_023828757.2"/>
</dbReference>
<organism evidence="5 6">
    <name type="scientific">Paramormyrops kingsleyae</name>
    <dbReference type="NCBI Taxonomy" id="1676925"/>
    <lineage>
        <taxon>Eukaryota</taxon>
        <taxon>Metazoa</taxon>
        <taxon>Chordata</taxon>
        <taxon>Craniata</taxon>
        <taxon>Vertebrata</taxon>
        <taxon>Euteleostomi</taxon>
        <taxon>Actinopterygii</taxon>
        <taxon>Neopterygii</taxon>
        <taxon>Teleostei</taxon>
        <taxon>Osteoglossocephala</taxon>
        <taxon>Osteoglossomorpha</taxon>
        <taxon>Osteoglossiformes</taxon>
        <taxon>Mormyridae</taxon>
        <taxon>Paramormyrops</taxon>
    </lineage>
</organism>
<dbReference type="InterPro" id="IPR018247">
    <property type="entry name" value="EF_Hand_1_Ca_BS"/>
</dbReference>
<dbReference type="OrthoDB" id="26525at2759"/>
<dbReference type="GeneID" id="111852630"/>